<proteinExistence type="predicted"/>
<evidence type="ECO:0008006" key="4">
    <source>
        <dbReference type="Google" id="ProtNLM"/>
    </source>
</evidence>
<sequence>MRRMTLIEFLEARIAEDEAAAQAVEQSAPSDPELRAAHQDQLGHSDAELTAWWKRRETALHPTGTWMVGVSPRRALAECEAKRAIIGMHDAELDLPEQRRAGLEDGLRIAVRALALTYANHPDYDEEWRP</sequence>
<keyword evidence="3" id="KW-1185">Reference proteome</keyword>
<accession>A0ABP8X5X4</accession>
<organism evidence="2 3">
    <name type="scientific">Promicromonospora umidemergens</name>
    <dbReference type="NCBI Taxonomy" id="629679"/>
    <lineage>
        <taxon>Bacteria</taxon>
        <taxon>Bacillati</taxon>
        <taxon>Actinomycetota</taxon>
        <taxon>Actinomycetes</taxon>
        <taxon>Micrococcales</taxon>
        <taxon>Promicromonosporaceae</taxon>
        <taxon>Promicromonospora</taxon>
    </lineage>
</organism>
<comment type="caution">
    <text evidence="2">The sequence shown here is derived from an EMBL/GenBank/DDBJ whole genome shotgun (WGS) entry which is preliminary data.</text>
</comment>
<feature type="compositionally biased region" description="Basic and acidic residues" evidence="1">
    <location>
        <begin position="32"/>
        <end position="41"/>
    </location>
</feature>
<protein>
    <recommendedName>
        <fullName evidence="4">DUF222 domain-containing protein</fullName>
    </recommendedName>
</protein>
<evidence type="ECO:0000313" key="2">
    <source>
        <dbReference type="EMBL" id="GAA4699814.1"/>
    </source>
</evidence>
<dbReference type="EMBL" id="BAABHM010000010">
    <property type="protein sequence ID" value="GAA4699814.1"/>
    <property type="molecule type" value="Genomic_DNA"/>
</dbReference>
<gene>
    <name evidence="2" type="ORF">GCM10023198_20620</name>
</gene>
<evidence type="ECO:0000313" key="3">
    <source>
        <dbReference type="Proteomes" id="UP001500843"/>
    </source>
</evidence>
<dbReference type="InterPro" id="IPR046193">
    <property type="entry name" value="DUF6221"/>
</dbReference>
<name>A0ABP8X5X4_9MICO</name>
<reference evidence="3" key="1">
    <citation type="journal article" date="2019" name="Int. J. Syst. Evol. Microbiol.">
        <title>The Global Catalogue of Microorganisms (GCM) 10K type strain sequencing project: providing services to taxonomists for standard genome sequencing and annotation.</title>
        <authorList>
            <consortium name="The Broad Institute Genomics Platform"/>
            <consortium name="The Broad Institute Genome Sequencing Center for Infectious Disease"/>
            <person name="Wu L."/>
            <person name="Ma J."/>
        </authorList>
    </citation>
    <scope>NUCLEOTIDE SEQUENCE [LARGE SCALE GENOMIC DNA]</scope>
    <source>
        <strain evidence="3">JCM 17975</strain>
    </source>
</reference>
<feature type="region of interest" description="Disordered" evidence="1">
    <location>
        <begin position="22"/>
        <end position="41"/>
    </location>
</feature>
<dbReference type="Pfam" id="PF19730">
    <property type="entry name" value="DUF6221"/>
    <property type="match status" value="1"/>
</dbReference>
<dbReference type="Proteomes" id="UP001500843">
    <property type="component" value="Unassembled WGS sequence"/>
</dbReference>
<evidence type="ECO:0000256" key="1">
    <source>
        <dbReference type="SAM" id="MobiDB-lite"/>
    </source>
</evidence>